<dbReference type="Pfam" id="PF02566">
    <property type="entry name" value="OsmC"/>
    <property type="match status" value="1"/>
</dbReference>
<comment type="caution">
    <text evidence="1">The sequence shown here is derived from an EMBL/GenBank/DDBJ whole genome shotgun (WGS) entry which is preliminary data.</text>
</comment>
<dbReference type="GO" id="GO:0006979">
    <property type="term" value="P:response to oxidative stress"/>
    <property type="evidence" value="ECO:0007669"/>
    <property type="project" value="InterPro"/>
</dbReference>
<dbReference type="InterPro" id="IPR036102">
    <property type="entry name" value="OsmC/Ohrsf"/>
</dbReference>
<dbReference type="PANTHER" id="PTHR42830:SF1">
    <property type="entry name" value="OSMOTICALLY INDUCIBLE FAMILY PROTEIN"/>
    <property type="match status" value="1"/>
</dbReference>
<organism evidence="1 2">
    <name type="scientific">Limimaricola cinnabarinus</name>
    <dbReference type="NCBI Taxonomy" id="1125964"/>
    <lineage>
        <taxon>Bacteria</taxon>
        <taxon>Pseudomonadati</taxon>
        <taxon>Pseudomonadota</taxon>
        <taxon>Alphaproteobacteria</taxon>
        <taxon>Rhodobacterales</taxon>
        <taxon>Paracoccaceae</taxon>
        <taxon>Limimaricola</taxon>
    </lineage>
</organism>
<dbReference type="InterPro" id="IPR003718">
    <property type="entry name" value="OsmC/Ohr_fam"/>
</dbReference>
<dbReference type="EMBL" id="NQWH01000003">
    <property type="protein sequence ID" value="PHP29334.1"/>
    <property type="molecule type" value="Genomic_DNA"/>
</dbReference>
<dbReference type="SUPFAM" id="SSF82784">
    <property type="entry name" value="OsmC-like"/>
    <property type="match status" value="1"/>
</dbReference>
<dbReference type="RefSeq" id="WP_099273810.1">
    <property type="nucleotide sequence ID" value="NZ_KZ304951.1"/>
</dbReference>
<sequence>MINKHGTAHWSGGIKEGGGEISTQTGVLKDQAYGFNARFEGGPGTNPEELIGAAHAACYAMALSLELGKQELTADDIDVKSTVSLEKVGEGFEITKIHLDVTAKISGASEEQFRAAAEATKTGCPVSKVLKGAEISMDAKLV</sequence>
<evidence type="ECO:0000313" key="2">
    <source>
        <dbReference type="Proteomes" id="UP000221860"/>
    </source>
</evidence>
<name>A0A2G1MKU2_9RHOB</name>
<gene>
    <name evidence="1" type="ORF">CJ301_02385</name>
</gene>
<reference evidence="1 2" key="1">
    <citation type="submission" date="2017-08" db="EMBL/GenBank/DDBJ databases">
        <title>Draft Genome Sequence of Loktanella cinnabarina Strain XM1, Isolated from Coastal Surface Water.</title>
        <authorList>
            <person name="Ma R."/>
            <person name="Wang J."/>
            <person name="Wang Q."/>
            <person name="Ma Z."/>
            <person name="Li J."/>
            <person name="Chen L."/>
        </authorList>
    </citation>
    <scope>NUCLEOTIDE SEQUENCE [LARGE SCALE GENOMIC DNA]</scope>
    <source>
        <strain evidence="1 2">XM1</strain>
    </source>
</reference>
<dbReference type="InterPro" id="IPR052707">
    <property type="entry name" value="OsmC_Ohr_Peroxiredoxin"/>
</dbReference>
<keyword evidence="2" id="KW-1185">Reference proteome</keyword>
<evidence type="ECO:0000313" key="1">
    <source>
        <dbReference type="EMBL" id="PHP29334.1"/>
    </source>
</evidence>
<dbReference type="OrthoDB" id="9807532at2"/>
<proteinExistence type="predicted"/>
<accession>A0A2G1MKU2</accession>
<dbReference type="NCBIfam" id="TIGR03562">
    <property type="entry name" value="osmo_induc_OsmC"/>
    <property type="match status" value="1"/>
</dbReference>
<dbReference type="InterPro" id="IPR015946">
    <property type="entry name" value="KH_dom-like_a/b"/>
</dbReference>
<dbReference type="PANTHER" id="PTHR42830">
    <property type="entry name" value="OSMOTICALLY INDUCIBLE FAMILY PROTEIN"/>
    <property type="match status" value="1"/>
</dbReference>
<dbReference type="Proteomes" id="UP000221860">
    <property type="component" value="Unassembled WGS sequence"/>
</dbReference>
<dbReference type="AlphaFoldDB" id="A0A2G1MKU2"/>
<protein>
    <submittedName>
        <fullName evidence="1">OsmC family peroxiredoxin</fullName>
    </submittedName>
</protein>
<dbReference type="GO" id="GO:0004601">
    <property type="term" value="F:peroxidase activity"/>
    <property type="evidence" value="ECO:0007669"/>
    <property type="project" value="InterPro"/>
</dbReference>
<dbReference type="InterPro" id="IPR019904">
    <property type="entry name" value="Peroxiredoxin_OsmC"/>
</dbReference>
<dbReference type="Gene3D" id="3.30.300.20">
    <property type="match status" value="1"/>
</dbReference>